<dbReference type="InterPro" id="IPR006501">
    <property type="entry name" value="Pectinesterase_inhib_dom"/>
</dbReference>
<dbReference type="AlphaFoldDB" id="A0AA89BFT8"/>
<dbReference type="SUPFAM" id="SSF101148">
    <property type="entry name" value="Plant invertase/pectin methylesterase inhibitor"/>
    <property type="match status" value="1"/>
</dbReference>
<evidence type="ECO:0000313" key="6">
    <source>
        <dbReference type="Proteomes" id="UP001188597"/>
    </source>
</evidence>
<dbReference type="Gene3D" id="1.20.140.40">
    <property type="entry name" value="Invertase/pectin methylesterase inhibitor family protein"/>
    <property type="match status" value="1"/>
</dbReference>
<dbReference type="GO" id="GO:0046910">
    <property type="term" value="F:pectinesterase inhibitor activity"/>
    <property type="evidence" value="ECO:0007669"/>
    <property type="project" value="InterPro"/>
</dbReference>
<evidence type="ECO:0000256" key="2">
    <source>
        <dbReference type="ARBA" id="ARBA00023157"/>
    </source>
</evidence>
<dbReference type="SMART" id="SM00856">
    <property type="entry name" value="PMEI"/>
    <property type="match status" value="1"/>
</dbReference>
<dbReference type="Proteomes" id="UP001188597">
    <property type="component" value="Unassembled WGS sequence"/>
</dbReference>
<name>A0AA89BFT8_9ASTE</name>
<reference evidence="5" key="1">
    <citation type="submission" date="2022-12" db="EMBL/GenBank/DDBJ databases">
        <title>Draft genome assemblies for two species of Escallonia (Escalloniales).</title>
        <authorList>
            <person name="Chanderbali A."/>
            <person name="Dervinis C."/>
            <person name="Anghel I."/>
            <person name="Soltis D."/>
            <person name="Soltis P."/>
            <person name="Zapata F."/>
        </authorList>
    </citation>
    <scope>NUCLEOTIDE SEQUENCE</scope>
    <source>
        <strain evidence="5">UCBG64.0493</strain>
        <tissue evidence="5">Leaf</tissue>
    </source>
</reference>
<keyword evidence="6" id="KW-1185">Reference proteome</keyword>
<comment type="similarity">
    <text evidence="3">Belongs to the PMEI family.</text>
</comment>
<feature type="domain" description="Pectinesterase inhibitor" evidence="4">
    <location>
        <begin position="47"/>
        <end position="154"/>
    </location>
</feature>
<keyword evidence="2" id="KW-1015">Disulfide bond</keyword>
<organism evidence="5 6">
    <name type="scientific">Escallonia herrerae</name>
    <dbReference type="NCBI Taxonomy" id="1293975"/>
    <lineage>
        <taxon>Eukaryota</taxon>
        <taxon>Viridiplantae</taxon>
        <taxon>Streptophyta</taxon>
        <taxon>Embryophyta</taxon>
        <taxon>Tracheophyta</taxon>
        <taxon>Spermatophyta</taxon>
        <taxon>Magnoliopsida</taxon>
        <taxon>eudicotyledons</taxon>
        <taxon>Gunneridae</taxon>
        <taxon>Pentapetalae</taxon>
        <taxon>asterids</taxon>
        <taxon>campanulids</taxon>
        <taxon>Escalloniales</taxon>
        <taxon>Escalloniaceae</taxon>
        <taxon>Escallonia</taxon>
    </lineage>
</organism>
<accession>A0AA89BFT8</accession>
<dbReference type="PANTHER" id="PTHR36710:SF4">
    <property type="entry name" value="PLANT INVERTASE_PECTIN METHYLESTERASE INHIBITOR SUPERFAMILY PROTEIN"/>
    <property type="match status" value="1"/>
</dbReference>
<protein>
    <recommendedName>
        <fullName evidence="4">Pectinesterase inhibitor domain-containing protein</fullName>
    </recommendedName>
</protein>
<dbReference type="Pfam" id="PF04043">
    <property type="entry name" value="PMEI"/>
    <property type="match status" value="1"/>
</dbReference>
<evidence type="ECO:0000256" key="1">
    <source>
        <dbReference type="ARBA" id="ARBA00022729"/>
    </source>
</evidence>
<dbReference type="InterPro" id="IPR035513">
    <property type="entry name" value="Invertase/methylesterase_inhib"/>
</dbReference>
<dbReference type="InterPro" id="IPR034086">
    <property type="entry name" value="PMEI_plant"/>
</dbReference>
<dbReference type="PANTHER" id="PTHR36710">
    <property type="entry name" value="PECTINESTERASE INHIBITOR-LIKE"/>
    <property type="match status" value="1"/>
</dbReference>
<gene>
    <name evidence="5" type="ORF">RJ639_001344</name>
</gene>
<dbReference type="InterPro" id="IPR052421">
    <property type="entry name" value="PCW_Enzyme_Inhibitor"/>
</dbReference>
<sequence length="156" mass="17239">MRLYRESATWVWRSLGVSDEEMRVLKRKTRSHSPASHAFARPNVRAQADDLIGEVWSKTRNPSFCVQALKSDPRSGSADFHGLGQISIDLEQASATATSGLIDLLIKQTNDPKLRERYKSCSENYSDAIGDLGEAKGFLNSSDYGSVNIRASAGWC</sequence>
<dbReference type="NCBIfam" id="TIGR01614">
    <property type="entry name" value="PME_inhib"/>
    <property type="match status" value="1"/>
</dbReference>
<dbReference type="FunFam" id="1.20.140.40:FF:000008">
    <property type="entry name" value="Invertase/pectin methylesterase inhibitor family protein"/>
    <property type="match status" value="1"/>
</dbReference>
<dbReference type="EMBL" id="JAVXUP010000023">
    <property type="protein sequence ID" value="KAK3042224.1"/>
    <property type="molecule type" value="Genomic_DNA"/>
</dbReference>
<evidence type="ECO:0000256" key="3">
    <source>
        <dbReference type="ARBA" id="ARBA00038471"/>
    </source>
</evidence>
<dbReference type="CDD" id="cd15797">
    <property type="entry name" value="PMEI"/>
    <property type="match status" value="1"/>
</dbReference>
<comment type="caution">
    <text evidence="5">The sequence shown here is derived from an EMBL/GenBank/DDBJ whole genome shotgun (WGS) entry which is preliminary data.</text>
</comment>
<evidence type="ECO:0000313" key="5">
    <source>
        <dbReference type="EMBL" id="KAK3042224.1"/>
    </source>
</evidence>
<keyword evidence="1" id="KW-0732">Signal</keyword>
<evidence type="ECO:0000259" key="4">
    <source>
        <dbReference type="SMART" id="SM00856"/>
    </source>
</evidence>
<proteinExistence type="inferred from homology"/>